<dbReference type="AlphaFoldDB" id="A0A5J5BFU9"/>
<evidence type="ECO:0000313" key="11">
    <source>
        <dbReference type="EMBL" id="KAA8541584.1"/>
    </source>
</evidence>
<evidence type="ECO:0000259" key="10">
    <source>
        <dbReference type="PROSITE" id="PS50178"/>
    </source>
</evidence>
<feature type="compositionally biased region" description="Basic and acidic residues" evidence="9">
    <location>
        <begin position="247"/>
        <end position="259"/>
    </location>
</feature>
<evidence type="ECO:0000256" key="9">
    <source>
        <dbReference type="SAM" id="MobiDB-lite"/>
    </source>
</evidence>
<evidence type="ECO:0000256" key="3">
    <source>
        <dbReference type="ARBA" id="ARBA00022753"/>
    </source>
</evidence>
<evidence type="ECO:0000256" key="2">
    <source>
        <dbReference type="ARBA" id="ARBA00022723"/>
    </source>
</evidence>
<keyword evidence="6" id="KW-0472">Membrane</keyword>
<dbReference type="EMBL" id="CM018035">
    <property type="protein sequence ID" value="KAA8541584.1"/>
    <property type="molecule type" value="Genomic_DNA"/>
</dbReference>
<dbReference type="PANTHER" id="PTHR45748:SF7">
    <property type="entry name" value="1-PHOSPHATIDYLINOSITOL 3-PHOSPHATE 5-KINASE-RELATED"/>
    <property type="match status" value="1"/>
</dbReference>
<dbReference type="FunFam" id="3.30.40.10:FF:000384">
    <property type="entry name" value="1-phosphatidylinositol-3-phosphate 5-kinase FAB1B"/>
    <property type="match status" value="1"/>
</dbReference>
<dbReference type="GO" id="GO:0000285">
    <property type="term" value="F:1-phosphatidylinositol-3-phosphate 5-kinase activity"/>
    <property type="evidence" value="ECO:0007669"/>
    <property type="project" value="TreeGrafter"/>
</dbReference>
<proteinExistence type="predicted"/>
<dbReference type="OrthoDB" id="660555at2759"/>
<accession>A0A5J5BFU9</accession>
<evidence type="ECO:0000313" key="12">
    <source>
        <dbReference type="Proteomes" id="UP000325577"/>
    </source>
</evidence>
<keyword evidence="2" id="KW-0479">Metal-binding</keyword>
<dbReference type="Proteomes" id="UP000325577">
    <property type="component" value="Linkage Group LG12"/>
</dbReference>
<dbReference type="PANTHER" id="PTHR45748">
    <property type="entry name" value="1-PHOSPHATIDYLINOSITOL 3-PHOSPHATE 5-KINASE-RELATED"/>
    <property type="match status" value="1"/>
</dbReference>
<gene>
    <name evidence="11" type="ORF">F0562_022736</name>
</gene>
<keyword evidence="12" id="KW-1185">Reference proteome</keyword>
<keyword evidence="3" id="KW-0967">Endosome</keyword>
<dbReference type="Pfam" id="PF01363">
    <property type="entry name" value="FYVE"/>
    <property type="match status" value="1"/>
</dbReference>
<evidence type="ECO:0000256" key="5">
    <source>
        <dbReference type="ARBA" id="ARBA00022833"/>
    </source>
</evidence>
<feature type="compositionally biased region" description="Low complexity" evidence="9">
    <location>
        <begin position="262"/>
        <end position="274"/>
    </location>
</feature>
<evidence type="ECO:0000256" key="1">
    <source>
        <dbReference type="ARBA" id="ARBA00004608"/>
    </source>
</evidence>
<reference evidence="11 12" key="1">
    <citation type="submission" date="2019-09" db="EMBL/GenBank/DDBJ databases">
        <title>A chromosome-level genome assembly of the Chinese tupelo Nyssa sinensis.</title>
        <authorList>
            <person name="Yang X."/>
            <person name="Kang M."/>
            <person name="Yang Y."/>
            <person name="Xiong H."/>
            <person name="Wang M."/>
            <person name="Zhang Z."/>
            <person name="Wang Z."/>
            <person name="Wu H."/>
            <person name="Ma T."/>
            <person name="Liu J."/>
            <person name="Xi Z."/>
        </authorList>
    </citation>
    <scope>NUCLEOTIDE SEQUENCE [LARGE SCALE GENOMIC DNA]</scope>
    <source>
        <strain evidence="11">J267</strain>
        <tissue evidence="11">Leaf</tissue>
    </source>
</reference>
<dbReference type="InterPro" id="IPR011011">
    <property type="entry name" value="Znf_FYVE_PHD"/>
</dbReference>
<evidence type="ECO:0000256" key="7">
    <source>
        <dbReference type="ARBA" id="ARBA00077223"/>
    </source>
</evidence>
<dbReference type="InterPro" id="IPR013083">
    <property type="entry name" value="Znf_RING/FYVE/PHD"/>
</dbReference>
<name>A0A5J5BFU9_9ASTE</name>
<protein>
    <recommendedName>
        <fullName evidence="7">Phosphatidylinositol 3-phosphate 5-kinase type III</fullName>
    </recommendedName>
</protein>
<comment type="subcellular location">
    <subcellularLocation>
        <location evidence="1">Endosome membrane</location>
    </subcellularLocation>
</comment>
<dbReference type="PROSITE" id="PS50178">
    <property type="entry name" value="ZF_FYVE"/>
    <property type="match status" value="1"/>
</dbReference>
<evidence type="ECO:0000256" key="4">
    <source>
        <dbReference type="ARBA" id="ARBA00022771"/>
    </source>
</evidence>
<evidence type="ECO:0000256" key="8">
    <source>
        <dbReference type="PROSITE-ProRule" id="PRU00091"/>
    </source>
</evidence>
<feature type="region of interest" description="Disordered" evidence="9">
    <location>
        <begin position="247"/>
        <end position="278"/>
    </location>
</feature>
<feature type="domain" description="FYVE-type" evidence="10">
    <location>
        <begin position="36"/>
        <end position="102"/>
    </location>
</feature>
<sequence>MDSPDKSFPDLLGVLKSRIPWRSAPANLSRDFWMPDQSCRVCYECDSQFSLFNRRHHCRLCGRVFCAKCTANSVPAPSSEPSTAREEWERIRVCNYCFKQWEQGLATVDNGVQVASLDLSTSPSATSFVSTKSSGTADSSNITFGSVPHSVESYQQNPYPSGLSPHQSAVMETSVNRQGLVASGRSNDHVADMEDPYQNQYGICMNRSDDDDEEFGNYQIGSETRHFPQVNGLYCQVKFDEINNDYGSRKVHPDGENIDTKSLSSSSLHNSFDSHGSEGIQQLVKKEDEHDIGDECEAQSSLYAAGDVNAEPVDFENNGLLWLPPEPEDEDDEREALLFDDDDDDDATWRVGISTCFKQFWKWGISK</sequence>
<dbReference type="Gene3D" id="3.30.40.10">
    <property type="entry name" value="Zinc/RING finger domain, C3HC4 (zinc finger)"/>
    <property type="match status" value="1"/>
</dbReference>
<dbReference type="SUPFAM" id="SSF57903">
    <property type="entry name" value="FYVE/PHD zinc finger"/>
    <property type="match status" value="1"/>
</dbReference>
<dbReference type="GO" id="GO:0010008">
    <property type="term" value="C:endosome membrane"/>
    <property type="evidence" value="ECO:0007669"/>
    <property type="project" value="UniProtKB-SubCell"/>
</dbReference>
<organism evidence="11 12">
    <name type="scientific">Nyssa sinensis</name>
    <dbReference type="NCBI Taxonomy" id="561372"/>
    <lineage>
        <taxon>Eukaryota</taxon>
        <taxon>Viridiplantae</taxon>
        <taxon>Streptophyta</taxon>
        <taxon>Embryophyta</taxon>
        <taxon>Tracheophyta</taxon>
        <taxon>Spermatophyta</taxon>
        <taxon>Magnoliopsida</taxon>
        <taxon>eudicotyledons</taxon>
        <taxon>Gunneridae</taxon>
        <taxon>Pentapetalae</taxon>
        <taxon>asterids</taxon>
        <taxon>Cornales</taxon>
        <taxon>Nyssaceae</taxon>
        <taxon>Nyssa</taxon>
    </lineage>
</organism>
<keyword evidence="4 8" id="KW-0863">Zinc-finger</keyword>
<dbReference type="GO" id="GO:0046854">
    <property type="term" value="P:phosphatidylinositol phosphate biosynthetic process"/>
    <property type="evidence" value="ECO:0007669"/>
    <property type="project" value="TreeGrafter"/>
</dbReference>
<keyword evidence="5" id="KW-0862">Zinc</keyword>
<dbReference type="InterPro" id="IPR017455">
    <property type="entry name" value="Znf_FYVE-rel"/>
</dbReference>
<dbReference type="InterPro" id="IPR000306">
    <property type="entry name" value="Znf_FYVE"/>
</dbReference>
<dbReference type="GO" id="GO:0008270">
    <property type="term" value="F:zinc ion binding"/>
    <property type="evidence" value="ECO:0007669"/>
    <property type="project" value="UniProtKB-KW"/>
</dbReference>
<dbReference type="SMART" id="SM00064">
    <property type="entry name" value="FYVE"/>
    <property type="match status" value="1"/>
</dbReference>
<evidence type="ECO:0000256" key="6">
    <source>
        <dbReference type="ARBA" id="ARBA00023136"/>
    </source>
</evidence>